<dbReference type="PROSITE" id="PS01081">
    <property type="entry name" value="HTH_TETR_1"/>
    <property type="match status" value="1"/>
</dbReference>
<dbReference type="GO" id="GO:0003700">
    <property type="term" value="F:DNA-binding transcription factor activity"/>
    <property type="evidence" value="ECO:0007669"/>
    <property type="project" value="TreeGrafter"/>
</dbReference>
<evidence type="ECO:0000259" key="5">
    <source>
        <dbReference type="PROSITE" id="PS50977"/>
    </source>
</evidence>
<dbReference type="GO" id="GO:0000976">
    <property type="term" value="F:transcription cis-regulatory region binding"/>
    <property type="evidence" value="ECO:0007669"/>
    <property type="project" value="TreeGrafter"/>
</dbReference>
<accession>H5UT41</accession>
<dbReference type="PROSITE" id="PS50977">
    <property type="entry name" value="HTH_TETR_2"/>
    <property type="match status" value="1"/>
</dbReference>
<dbReference type="EMBL" id="BAFE01000062">
    <property type="protein sequence ID" value="GAB48899.1"/>
    <property type="molecule type" value="Genomic_DNA"/>
</dbReference>
<name>H5UT41_9MICO</name>
<dbReference type="RefSeq" id="WP_009482797.1">
    <property type="nucleotide sequence ID" value="NZ_BAFE01000062.1"/>
</dbReference>
<evidence type="ECO:0000256" key="4">
    <source>
        <dbReference type="PROSITE-ProRule" id="PRU00335"/>
    </source>
</evidence>
<dbReference type="Pfam" id="PF00440">
    <property type="entry name" value="TetR_N"/>
    <property type="match status" value="1"/>
</dbReference>
<evidence type="ECO:0000256" key="2">
    <source>
        <dbReference type="ARBA" id="ARBA00023125"/>
    </source>
</evidence>
<dbReference type="PRINTS" id="PR00455">
    <property type="entry name" value="HTHTETR"/>
</dbReference>
<gene>
    <name evidence="6" type="ORF">MOPEL_084_00340</name>
</gene>
<feature type="DNA-binding region" description="H-T-H motif" evidence="4">
    <location>
        <begin position="55"/>
        <end position="74"/>
    </location>
</feature>
<evidence type="ECO:0000256" key="3">
    <source>
        <dbReference type="ARBA" id="ARBA00023163"/>
    </source>
</evidence>
<keyword evidence="7" id="KW-1185">Reference proteome</keyword>
<feature type="domain" description="HTH tetR-type" evidence="5">
    <location>
        <begin position="32"/>
        <end position="92"/>
    </location>
</feature>
<dbReference type="InterPro" id="IPR050109">
    <property type="entry name" value="HTH-type_TetR-like_transc_reg"/>
</dbReference>
<evidence type="ECO:0000256" key="1">
    <source>
        <dbReference type="ARBA" id="ARBA00023015"/>
    </source>
</evidence>
<comment type="caution">
    <text evidence="6">The sequence shown here is derived from an EMBL/GenBank/DDBJ whole genome shotgun (WGS) entry which is preliminary data.</text>
</comment>
<keyword evidence="3" id="KW-0804">Transcription</keyword>
<dbReference type="InterPro" id="IPR001647">
    <property type="entry name" value="HTH_TetR"/>
</dbReference>
<dbReference type="InterPro" id="IPR009057">
    <property type="entry name" value="Homeodomain-like_sf"/>
</dbReference>
<dbReference type="Gene3D" id="1.10.10.60">
    <property type="entry name" value="Homeodomain-like"/>
    <property type="match status" value="1"/>
</dbReference>
<sequence length="240" mass="26033">MTDTPGLAPDTPRIHAVDDLTDGESLRARKKKLTRRAIHEAALHLVTERGLDHVTAEEIAATAGVSARTFFNYFPTKDAAVLGLPPDLPELLGRALLDRPADEDLFTALTAIVRGWFVRMDEDPLRDMRRTVVGRDPRLGAAMVGANREVESALVRAAAEREAQRGTHVPDQAPDGLGDLWIRVTVSSVIGAARATYVHVQQHAGAHDPSTQGRRFATALTQAFHLLAHGLDDRAKTPVG</sequence>
<protein>
    <submittedName>
        <fullName evidence="6">Putative TetR family transcriptional regulator</fullName>
    </submittedName>
</protein>
<dbReference type="STRING" id="1089455.MOPEL_084_00340"/>
<dbReference type="Proteomes" id="UP000004367">
    <property type="component" value="Unassembled WGS sequence"/>
</dbReference>
<evidence type="ECO:0000313" key="7">
    <source>
        <dbReference type="Proteomes" id="UP000004367"/>
    </source>
</evidence>
<keyword evidence="2 4" id="KW-0238">DNA-binding</keyword>
<evidence type="ECO:0000313" key="6">
    <source>
        <dbReference type="EMBL" id="GAB48899.1"/>
    </source>
</evidence>
<dbReference type="PANTHER" id="PTHR30055:SF238">
    <property type="entry name" value="MYCOFACTOCIN BIOSYNTHESIS TRANSCRIPTIONAL REGULATOR MFTR-RELATED"/>
    <property type="match status" value="1"/>
</dbReference>
<proteinExistence type="predicted"/>
<dbReference type="InterPro" id="IPR023772">
    <property type="entry name" value="DNA-bd_HTH_TetR-type_CS"/>
</dbReference>
<dbReference type="eggNOG" id="COG1309">
    <property type="taxonomic scope" value="Bacteria"/>
</dbReference>
<dbReference type="SUPFAM" id="SSF46689">
    <property type="entry name" value="Homeodomain-like"/>
    <property type="match status" value="1"/>
</dbReference>
<reference evidence="6 7" key="1">
    <citation type="submission" date="2012-02" db="EMBL/GenBank/DDBJ databases">
        <title>Whole genome shotgun sequence of Mobilicoccus pelagius NBRC 104925.</title>
        <authorList>
            <person name="Yoshida Y."/>
            <person name="Hosoyama A."/>
            <person name="Tsuchikane K."/>
            <person name="Katsumata H."/>
            <person name="Yamazaki S."/>
            <person name="Fujita N."/>
        </authorList>
    </citation>
    <scope>NUCLEOTIDE SEQUENCE [LARGE SCALE GENOMIC DNA]</scope>
    <source>
        <strain evidence="6 7">NBRC 104925</strain>
    </source>
</reference>
<dbReference type="AlphaFoldDB" id="H5UT41"/>
<dbReference type="Gene3D" id="1.10.357.10">
    <property type="entry name" value="Tetracycline Repressor, domain 2"/>
    <property type="match status" value="1"/>
</dbReference>
<organism evidence="6 7">
    <name type="scientific">Mobilicoccus pelagius NBRC 104925</name>
    <dbReference type="NCBI Taxonomy" id="1089455"/>
    <lineage>
        <taxon>Bacteria</taxon>
        <taxon>Bacillati</taxon>
        <taxon>Actinomycetota</taxon>
        <taxon>Actinomycetes</taxon>
        <taxon>Micrococcales</taxon>
        <taxon>Dermatophilaceae</taxon>
        <taxon>Mobilicoccus</taxon>
    </lineage>
</organism>
<keyword evidence="1" id="KW-0805">Transcription regulation</keyword>
<dbReference type="PANTHER" id="PTHR30055">
    <property type="entry name" value="HTH-TYPE TRANSCRIPTIONAL REGULATOR RUTR"/>
    <property type="match status" value="1"/>
</dbReference>